<feature type="region of interest" description="Disordered" evidence="2">
    <location>
        <begin position="134"/>
        <end position="168"/>
    </location>
</feature>
<dbReference type="OrthoDB" id="5572108at2759"/>
<feature type="region of interest" description="Disordered" evidence="2">
    <location>
        <begin position="325"/>
        <end position="344"/>
    </location>
</feature>
<dbReference type="InterPro" id="IPR043129">
    <property type="entry name" value="ATPase_NBD"/>
</dbReference>
<feature type="region of interest" description="Disordered" evidence="2">
    <location>
        <begin position="205"/>
        <end position="311"/>
    </location>
</feature>
<feature type="compositionally biased region" description="Low complexity" evidence="2">
    <location>
        <begin position="688"/>
        <end position="738"/>
    </location>
</feature>
<feature type="compositionally biased region" description="Polar residues" evidence="2">
    <location>
        <begin position="295"/>
        <end position="309"/>
    </location>
</feature>
<feature type="compositionally biased region" description="Polar residues" evidence="2">
    <location>
        <begin position="28"/>
        <end position="42"/>
    </location>
</feature>
<feature type="compositionally biased region" description="Low complexity" evidence="2">
    <location>
        <begin position="663"/>
        <end position="678"/>
    </location>
</feature>
<dbReference type="Gene3D" id="3.30.420.580">
    <property type="match status" value="1"/>
</dbReference>
<dbReference type="SUPFAM" id="SSF53067">
    <property type="entry name" value="Actin-like ATPase domain"/>
    <property type="match status" value="2"/>
</dbReference>
<dbReference type="SMART" id="SM00268">
    <property type="entry name" value="ACTIN"/>
    <property type="match status" value="1"/>
</dbReference>
<dbReference type="CDD" id="cd10206">
    <property type="entry name" value="ASKHA_NBD_Arp8-like"/>
    <property type="match status" value="1"/>
</dbReference>
<reference evidence="3" key="1">
    <citation type="journal article" date="2014" name="Genome Announc.">
        <title>Draft genome sequence of Rhodosporidium toruloides CECT1137, an oleaginous yeast of biotechnological interest.</title>
        <authorList>
            <person name="Morin N."/>
            <person name="Calcas X."/>
            <person name="Devillers H."/>
            <person name="Durrens P."/>
            <person name="Sherman D.J."/>
            <person name="Nicaud J.-M."/>
            <person name="Neuveglise C."/>
        </authorList>
    </citation>
    <scope>NUCLEOTIDE SEQUENCE</scope>
    <source>
        <strain evidence="3">CECT1137</strain>
    </source>
</reference>
<feature type="compositionally biased region" description="Polar residues" evidence="2">
    <location>
        <begin position="153"/>
        <end position="165"/>
    </location>
</feature>
<proteinExistence type="inferred from homology"/>
<dbReference type="EMBL" id="LK052939">
    <property type="protein sequence ID" value="CDR39895.1"/>
    <property type="molecule type" value="Genomic_DNA"/>
</dbReference>
<dbReference type="AlphaFoldDB" id="A0A061AQH9"/>
<evidence type="ECO:0000256" key="1">
    <source>
        <dbReference type="RuleBase" id="RU000487"/>
    </source>
</evidence>
<dbReference type="InterPro" id="IPR004000">
    <property type="entry name" value="Actin"/>
</dbReference>
<sequence>MSEAERGRAREARAKFCALDTSASQTHLAQVEHSLSNSSTRMPSRPATRADPTGHALKFTTFAPVGFLNAKNVASSFAKQDSQSFLARRLPDAERDSVREAKRRRLMASEEEVEAAAARTGGAGGRVEVNVLASAPEGAVRRRPAREGGATQGRETSPSSASDPLSRTLVIHPGSRWLRIGRANDLTPVAVPNVIARKSTRAIPTPADVKGKGRAIEADGAGPATAVNGSTTMNSSTAPPSIMNAPALPAVGALPPLPGAAQPATTEDTAMRDGDQDDDADSWGSGSEDGRGTSKPRSSEPTNPLSAKISSIRADLRARMRAYKLRGQGNGNSQAATFNESVRPQEMEEDFEGDIEWTTAEAPVWVGNKAVRIPDPAASGYELRWPFLRGNFNTQGYTTPQELLGDIETIYTTAIKEELGIEPEDLKDYAVIFLIPDLYDETYVREMSDLLLGSIGFKQLCLMQESICATFGAGVTSACVIDIGARTTKITCVEEGLVLPETRMILDFAGDDITSFLHTLLQRLNFPYKEADLSKWYDWIVLEDLKERSVVLSEADIGLNLYDFFVRHPGLLTQKYSMRMYDDCILAPYALFAPRVIDFEQKRVEMPALWSKDVDNSTEIGVVEETAAMRNSVKHLLVAAESAAAAPAAVAALIPPTPVLPGVASTAASPAPSQAGTPLPDDPNALTFPSLPSALPALPGQAAPSAAPSSFAGSPAPETGAATPKAAAAPLASPAVQPGAAPTVDVRYESSKLPLDVAIVESIMAAGPTEDRLKKVAANILIVGGTGGIHNIGFAVESRIGPQLAARVPALGGGHVTYVPCPREIEPENMAWKGISALAKLDVANDLWVRKEEWEMLGMRAVRERSFYWT</sequence>
<dbReference type="Gene3D" id="3.30.420.40">
    <property type="match status" value="3"/>
</dbReference>
<dbReference type="PANTHER" id="PTHR11937">
    <property type="entry name" value="ACTIN"/>
    <property type="match status" value="1"/>
</dbReference>
<name>A0A061AQH9_RHOTO</name>
<feature type="compositionally biased region" description="Polar residues" evidence="2">
    <location>
        <begin position="331"/>
        <end position="342"/>
    </location>
</feature>
<evidence type="ECO:0000256" key="2">
    <source>
        <dbReference type="SAM" id="MobiDB-lite"/>
    </source>
</evidence>
<feature type="region of interest" description="Disordered" evidence="2">
    <location>
        <begin position="28"/>
        <end position="53"/>
    </location>
</feature>
<accession>A0A061AQH9</accession>
<organism evidence="3">
    <name type="scientific">Rhodotorula toruloides</name>
    <name type="common">Yeast</name>
    <name type="synonym">Rhodosporidium toruloides</name>
    <dbReference type="NCBI Taxonomy" id="5286"/>
    <lineage>
        <taxon>Eukaryota</taxon>
        <taxon>Fungi</taxon>
        <taxon>Dikarya</taxon>
        <taxon>Basidiomycota</taxon>
        <taxon>Pucciniomycotina</taxon>
        <taxon>Microbotryomycetes</taxon>
        <taxon>Sporidiobolales</taxon>
        <taxon>Sporidiobolaceae</taxon>
        <taxon>Rhodotorula</taxon>
    </lineage>
</organism>
<feature type="region of interest" description="Disordered" evidence="2">
    <location>
        <begin position="663"/>
        <end position="739"/>
    </location>
</feature>
<feature type="compositionally biased region" description="Low complexity" evidence="2">
    <location>
        <begin position="245"/>
        <end position="264"/>
    </location>
</feature>
<dbReference type="Gene3D" id="3.90.640.10">
    <property type="entry name" value="Actin, Chain A, domain 4"/>
    <property type="match status" value="1"/>
</dbReference>
<evidence type="ECO:0000313" key="3">
    <source>
        <dbReference type="EMBL" id="CDR39895.1"/>
    </source>
</evidence>
<comment type="similarity">
    <text evidence="1">Belongs to the actin family.</text>
</comment>
<feature type="compositionally biased region" description="Polar residues" evidence="2">
    <location>
        <begin position="227"/>
        <end position="239"/>
    </location>
</feature>
<gene>
    <name evidence="3" type="ORF">RHTO0S_04e11694g</name>
</gene>
<protein>
    <submittedName>
        <fullName evidence="3">RHTO0S04e11694g1_1</fullName>
    </submittedName>
</protein>
<dbReference type="Pfam" id="PF00022">
    <property type="entry name" value="Actin"/>
    <property type="match status" value="2"/>
</dbReference>